<dbReference type="Proteomes" id="UP000539957">
    <property type="component" value="Unassembled WGS sequence"/>
</dbReference>
<protein>
    <submittedName>
        <fullName evidence="2">5-methylcytosine-specific restriction protein A</fullName>
        <ecNumber evidence="2">3.1.21.-</ecNumber>
    </submittedName>
</protein>
<dbReference type="Pfam" id="PF01844">
    <property type="entry name" value="HNH"/>
    <property type="match status" value="1"/>
</dbReference>
<dbReference type="GO" id="GO:0016787">
    <property type="term" value="F:hydrolase activity"/>
    <property type="evidence" value="ECO:0007669"/>
    <property type="project" value="UniProtKB-KW"/>
</dbReference>
<gene>
    <name evidence="2" type="ORF">HNP32_003615</name>
</gene>
<dbReference type="InterPro" id="IPR003615">
    <property type="entry name" value="HNH_nuc"/>
</dbReference>
<dbReference type="InterPro" id="IPR002711">
    <property type="entry name" value="HNH"/>
</dbReference>
<keyword evidence="2" id="KW-0378">Hydrolase</keyword>
<dbReference type="EC" id="3.1.21.-" evidence="2"/>
<name>A0A7W7ISS4_9CAUL</name>
<dbReference type="GO" id="GO:0008270">
    <property type="term" value="F:zinc ion binding"/>
    <property type="evidence" value="ECO:0007669"/>
    <property type="project" value="InterPro"/>
</dbReference>
<dbReference type="GO" id="GO:0003676">
    <property type="term" value="F:nucleic acid binding"/>
    <property type="evidence" value="ECO:0007669"/>
    <property type="project" value="InterPro"/>
</dbReference>
<sequence>MADWPYSTARWQRLRKAKLSESPLCETCERRGRKVEAQHVDHIVAIAAGGPAFPVMDGLRALCASCHSIKTNALDRAGGKGVAIKGCGVDGLPLDPDHPFLTGGDTPLEGRGAVAQRPAAHTASQLVRDWGV</sequence>
<dbReference type="CDD" id="cd00085">
    <property type="entry name" value="HNHc"/>
    <property type="match status" value="1"/>
</dbReference>
<reference evidence="2 3" key="1">
    <citation type="submission" date="2020-08" db="EMBL/GenBank/DDBJ databases">
        <title>Functional genomics of gut bacteria from endangered species of beetles.</title>
        <authorList>
            <person name="Carlos-Shanley C."/>
        </authorList>
    </citation>
    <scope>NUCLEOTIDE SEQUENCE [LARGE SCALE GENOMIC DNA]</scope>
    <source>
        <strain evidence="2 3">S00123</strain>
    </source>
</reference>
<evidence type="ECO:0000313" key="2">
    <source>
        <dbReference type="EMBL" id="MBB4799854.1"/>
    </source>
</evidence>
<dbReference type="Gene3D" id="1.10.30.50">
    <property type="match status" value="1"/>
</dbReference>
<organism evidence="2 3">
    <name type="scientific">Brevundimonas bullata</name>
    <dbReference type="NCBI Taxonomy" id="13160"/>
    <lineage>
        <taxon>Bacteria</taxon>
        <taxon>Pseudomonadati</taxon>
        <taxon>Pseudomonadota</taxon>
        <taxon>Alphaproteobacteria</taxon>
        <taxon>Caulobacterales</taxon>
        <taxon>Caulobacteraceae</taxon>
        <taxon>Brevundimonas</taxon>
    </lineage>
</organism>
<dbReference type="AlphaFoldDB" id="A0A7W7ISS4"/>
<feature type="domain" description="HNH nuclease" evidence="1">
    <location>
        <begin position="13"/>
        <end position="68"/>
    </location>
</feature>
<evidence type="ECO:0000259" key="1">
    <source>
        <dbReference type="SMART" id="SM00507"/>
    </source>
</evidence>
<proteinExistence type="predicted"/>
<keyword evidence="3" id="KW-1185">Reference proteome</keyword>
<dbReference type="GO" id="GO:0004519">
    <property type="term" value="F:endonuclease activity"/>
    <property type="evidence" value="ECO:0007669"/>
    <property type="project" value="InterPro"/>
</dbReference>
<dbReference type="EMBL" id="JACHKY010000009">
    <property type="protein sequence ID" value="MBB4799854.1"/>
    <property type="molecule type" value="Genomic_DNA"/>
</dbReference>
<dbReference type="SMART" id="SM00507">
    <property type="entry name" value="HNHc"/>
    <property type="match status" value="1"/>
</dbReference>
<comment type="caution">
    <text evidence="2">The sequence shown here is derived from an EMBL/GenBank/DDBJ whole genome shotgun (WGS) entry which is preliminary data.</text>
</comment>
<dbReference type="RefSeq" id="WP_184273877.1">
    <property type="nucleotide sequence ID" value="NZ_JACHKY010000009.1"/>
</dbReference>
<accession>A0A7W7ISS4</accession>
<evidence type="ECO:0000313" key="3">
    <source>
        <dbReference type="Proteomes" id="UP000539957"/>
    </source>
</evidence>